<comment type="caution">
    <text evidence="2">The sequence shown here is derived from an EMBL/GenBank/DDBJ whole genome shotgun (WGS) entry which is preliminary data.</text>
</comment>
<dbReference type="EMBL" id="ML978245">
    <property type="protein sequence ID" value="KAF2026330.1"/>
    <property type="molecule type" value="Genomic_DNA"/>
</dbReference>
<accession>A0A9P4H3A8</accession>
<reference evidence="2" key="1">
    <citation type="journal article" date="2020" name="Stud. Mycol.">
        <title>101 Dothideomycetes genomes: a test case for predicting lifestyles and emergence of pathogens.</title>
        <authorList>
            <person name="Haridas S."/>
            <person name="Albert R."/>
            <person name="Binder M."/>
            <person name="Bloem J."/>
            <person name="Labutti K."/>
            <person name="Salamov A."/>
            <person name="Andreopoulos B."/>
            <person name="Baker S."/>
            <person name="Barry K."/>
            <person name="Bills G."/>
            <person name="Bluhm B."/>
            <person name="Cannon C."/>
            <person name="Castanera R."/>
            <person name="Culley D."/>
            <person name="Daum C."/>
            <person name="Ezra D."/>
            <person name="Gonzalez J."/>
            <person name="Henrissat B."/>
            <person name="Kuo A."/>
            <person name="Liang C."/>
            <person name="Lipzen A."/>
            <person name="Lutzoni F."/>
            <person name="Magnuson J."/>
            <person name="Mondo S."/>
            <person name="Nolan M."/>
            <person name="Ohm R."/>
            <person name="Pangilinan J."/>
            <person name="Park H.-J."/>
            <person name="Ramirez L."/>
            <person name="Alfaro M."/>
            <person name="Sun H."/>
            <person name="Tritt A."/>
            <person name="Yoshinaga Y."/>
            <person name="Zwiers L.-H."/>
            <person name="Turgeon B."/>
            <person name="Goodwin S."/>
            <person name="Spatafora J."/>
            <person name="Crous P."/>
            <person name="Grigoriev I."/>
        </authorList>
    </citation>
    <scope>NUCLEOTIDE SEQUENCE</scope>
    <source>
        <strain evidence="2">CBS 110217</strain>
    </source>
</reference>
<evidence type="ECO:0000313" key="2">
    <source>
        <dbReference type="EMBL" id="KAF2026330.1"/>
    </source>
</evidence>
<gene>
    <name evidence="2" type="ORF">EK21DRAFT_115894</name>
</gene>
<evidence type="ECO:0000256" key="1">
    <source>
        <dbReference type="SAM" id="MobiDB-lite"/>
    </source>
</evidence>
<evidence type="ECO:0000313" key="3">
    <source>
        <dbReference type="Proteomes" id="UP000799777"/>
    </source>
</evidence>
<protein>
    <submittedName>
        <fullName evidence="2">Uncharacterized protein</fullName>
    </submittedName>
</protein>
<dbReference type="Proteomes" id="UP000799777">
    <property type="component" value="Unassembled WGS sequence"/>
</dbReference>
<keyword evidence="3" id="KW-1185">Reference proteome</keyword>
<feature type="region of interest" description="Disordered" evidence="1">
    <location>
        <begin position="28"/>
        <end position="105"/>
    </location>
</feature>
<proteinExistence type="predicted"/>
<feature type="compositionally biased region" description="Basic residues" evidence="1">
    <location>
        <begin position="30"/>
        <end position="46"/>
    </location>
</feature>
<organism evidence="2 3">
    <name type="scientific">Setomelanomma holmii</name>
    <dbReference type="NCBI Taxonomy" id="210430"/>
    <lineage>
        <taxon>Eukaryota</taxon>
        <taxon>Fungi</taxon>
        <taxon>Dikarya</taxon>
        <taxon>Ascomycota</taxon>
        <taxon>Pezizomycotina</taxon>
        <taxon>Dothideomycetes</taxon>
        <taxon>Pleosporomycetidae</taxon>
        <taxon>Pleosporales</taxon>
        <taxon>Pleosporineae</taxon>
        <taxon>Phaeosphaeriaceae</taxon>
        <taxon>Setomelanomma</taxon>
    </lineage>
</organism>
<name>A0A9P4H3A8_9PLEO</name>
<sequence>MLSGAPRHGGERVWEVWVGCCTAEAAKPTRTVRRKARALGRGKNNRGRCTSPGAPSQSPVRPPIPPSPIDHVPIAGHRSSQQARKEQGSHRAAQRQRQRPMMPTPPLLHASFNVHSPGSRAIAHTSAHPCQLSRLARFVAL</sequence>
<dbReference type="AlphaFoldDB" id="A0A9P4H3A8"/>